<keyword evidence="1" id="KW-0175">Coiled coil</keyword>
<feature type="region of interest" description="Disordered" evidence="2">
    <location>
        <begin position="575"/>
        <end position="598"/>
    </location>
</feature>
<evidence type="ECO:0000256" key="2">
    <source>
        <dbReference type="SAM" id="MobiDB-lite"/>
    </source>
</evidence>
<feature type="compositionally biased region" description="Basic and acidic residues" evidence="2">
    <location>
        <begin position="233"/>
        <end position="265"/>
    </location>
</feature>
<organism evidence="3 4">
    <name type="scientific">Coccomyxa viridis</name>
    <dbReference type="NCBI Taxonomy" id="1274662"/>
    <lineage>
        <taxon>Eukaryota</taxon>
        <taxon>Viridiplantae</taxon>
        <taxon>Chlorophyta</taxon>
        <taxon>core chlorophytes</taxon>
        <taxon>Trebouxiophyceae</taxon>
        <taxon>Trebouxiophyceae incertae sedis</taxon>
        <taxon>Coccomyxaceae</taxon>
        <taxon>Coccomyxa</taxon>
    </lineage>
</organism>
<evidence type="ECO:0000313" key="3">
    <source>
        <dbReference type="EMBL" id="CAL5221006.1"/>
    </source>
</evidence>
<name>A0ABP1FNN1_9CHLO</name>
<evidence type="ECO:0000256" key="1">
    <source>
        <dbReference type="SAM" id="Coils"/>
    </source>
</evidence>
<reference evidence="3 4" key="1">
    <citation type="submission" date="2024-06" db="EMBL/GenBank/DDBJ databases">
        <authorList>
            <person name="Kraege A."/>
            <person name="Thomma B."/>
        </authorList>
    </citation>
    <scope>NUCLEOTIDE SEQUENCE [LARGE SCALE GENOMIC DNA]</scope>
</reference>
<dbReference type="EMBL" id="CAXHTA020000004">
    <property type="protein sequence ID" value="CAL5221006.1"/>
    <property type="molecule type" value="Genomic_DNA"/>
</dbReference>
<protein>
    <submittedName>
        <fullName evidence="3">G3122 protein</fullName>
    </submittedName>
</protein>
<gene>
    <name evidence="3" type="primary">g3122</name>
    <name evidence="3" type="ORF">VP750_LOCUS2665</name>
</gene>
<comment type="caution">
    <text evidence="3">The sequence shown here is derived from an EMBL/GenBank/DDBJ whole genome shotgun (WGS) entry which is preliminary data.</text>
</comment>
<feature type="region of interest" description="Disordered" evidence="2">
    <location>
        <begin position="202"/>
        <end position="265"/>
    </location>
</feature>
<keyword evidence="4" id="KW-1185">Reference proteome</keyword>
<dbReference type="Proteomes" id="UP001497392">
    <property type="component" value="Unassembled WGS sequence"/>
</dbReference>
<accession>A0ABP1FNN1</accession>
<evidence type="ECO:0000313" key="4">
    <source>
        <dbReference type="Proteomes" id="UP001497392"/>
    </source>
</evidence>
<sequence length="637" mass="68136">MALDKACLSDILMQPMELFPISSCNSWALSGLPTLPSLQRMSIGAAGTHGDTWQNGPPLEWLAKIARPPTPAQELGGPKLPSLGAISEEAELPLSNQHEQLAPQIPSLFLQCLQQEQRQPALPQPAPQTSTPSAAAALTPHVSAGPALYAPNMPASAALTLSDFLRTGRMGGNPLLQSMQPPQAAQVPSSTWMAQQGVVTPRGPPAALGEGSPQGTPLTMPRVGSEAVTSPADSHEDYFHERAGSQEAEGKGAKGKRSKEEVQQRNKAAKLKEAEDAAAELALKLDIALEEKRQLELQIQEFTQTLAERDELIAQLRADKQAEPGKSAGRYNCGLTLTVYPQQQVVLTPQDVAELGRKDMVLLWKDYVSTLSGLLPSNQSAALNPAAADTVRRLAHEATALLLCVADSHPGMFKTLAACKLEPLSNEFGEDSVQVWAGITRLLALTPEQRQSLVQLRAVCLSTLGTIMDERNRIHAFLTEAMPAAVGARHAAAQYLKAHEGIEQLKINLKKEHDLKVDYMTAVWISVLTAEQVARAMVHAYPWLPDIMAVAAVVAAEEGDAEALSHLRADSSGGPGAFVQPLSHPQDNRDPVGSLAENIPITASTKSRSVERRSLVKTPFAASSPPTEGCIITSGRL</sequence>
<feature type="coiled-coil region" evidence="1">
    <location>
        <begin position="271"/>
        <end position="305"/>
    </location>
</feature>
<proteinExistence type="predicted"/>